<gene>
    <name evidence="2" type="ORF">BJ970_001429</name>
</gene>
<evidence type="ECO:0000256" key="1">
    <source>
        <dbReference type="SAM" id="MobiDB-lite"/>
    </source>
</evidence>
<organism evidence="2 3">
    <name type="scientific">Saccharopolyspora phatthalungensis</name>
    <dbReference type="NCBI Taxonomy" id="664693"/>
    <lineage>
        <taxon>Bacteria</taxon>
        <taxon>Bacillati</taxon>
        <taxon>Actinomycetota</taxon>
        <taxon>Actinomycetes</taxon>
        <taxon>Pseudonocardiales</taxon>
        <taxon>Pseudonocardiaceae</taxon>
        <taxon>Saccharopolyspora</taxon>
    </lineage>
</organism>
<dbReference type="Proteomes" id="UP000584374">
    <property type="component" value="Unassembled WGS sequence"/>
</dbReference>
<feature type="region of interest" description="Disordered" evidence="1">
    <location>
        <begin position="139"/>
        <end position="161"/>
    </location>
</feature>
<feature type="compositionally biased region" description="Low complexity" evidence="1">
    <location>
        <begin position="34"/>
        <end position="43"/>
    </location>
</feature>
<reference evidence="2 3" key="1">
    <citation type="submission" date="2020-08" db="EMBL/GenBank/DDBJ databases">
        <title>Sequencing the genomes of 1000 actinobacteria strains.</title>
        <authorList>
            <person name="Klenk H.-P."/>
        </authorList>
    </citation>
    <scope>NUCLEOTIDE SEQUENCE [LARGE SCALE GENOMIC DNA]</scope>
    <source>
        <strain evidence="2 3">DSM 45584</strain>
    </source>
</reference>
<evidence type="ECO:0000313" key="2">
    <source>
        <dbReference type="EMBL" id="MBB5153895.1"/>
    </source>
</evidence>
<dbReference type="RefSeq" id="WP_184725198.1">
    <property type="nucleotide sequence ID" value="NZ_JACHIW010000001.1"/>
</dbReference>
<dbReference type="AlphaFoldDB" id="A0A840Q674"/>
<protein>
    <submittedName>
        <fullName evidence="2">Uncharacterized protein</fullName>
    </submittedName>
</protein>
<keyword evidence="3" id="KW-1185">Reference proteome</keyword>
<evidence type="ECO:0000313" key="3">
    <source>
        <dbReference type="Proteomes" id="UP000584374"/>
    </source>
</evidence>
<dbReference type="EMBL" id="JACHIW010000001">
    <property type="protein sequence ID" value="MBB5153895.1"/>
    <property type="molecule type" value="Genomic_DNA"/>
</dbReference>
<proteinExistence type="predicted"/>
<comment type="caution">
    <text evidence="2">The sequence shown here is derived from an EMBL/GenBank/DDBJ whole genome shotgun (WGS) entry which is preliminary data.</text>
</comment>
<name>A0A840Q674_9PSEU</name>
<feature type="compositionally biased region" description="Low complexity" evidence="1">
    <location>
        <begin position="74"/>
        <end position="85"/>
    </location>
</feature>
<accession>A0A840Q674</accession>
<feature type="compositionally biased region" description="Gly residues" evidence="1">
    <location>
        <begin position="115"/>
        <end position="124"/>
    </location>
</feature>
<sequence length="161" mass="16487">MSSAGRPPGPPPARQDGSPSGAVPVNAGPPPAAGSPGLAPRPAEQQRPPESPALRARASRLTQRADGGFGPMGSAGTWAAASSGRSGYGRNMTWSADDFKEERREDDDLRAGSGYKPGEGGGGAVPQFLVEADELFEEDDSGGRLVAPPVLGEAPSSYRDF</sequence>
<feature type="region of interest" description="Disordered" evidence="1">
    <location>
        <begin position="1"/>
        <end position="125"/>
    </location>
</feature>
<feature type="compositionally biased region" description="Basic and acidic residues" evidence="1">
    <location>
        <begin position="97"/>
        <end position="110"/>
    </location>
</feature>